<dbReference type="GO" id="GO:0009002">
    <property type="term" value="F:serine-type D-Ala-D-Ala carboxypeptidase activity"/>
    <property type="evidence" value="ECO:0007669"/>
    <property type="project" value="UniProtKB-EC"/>
</dbReference>
<dbReference type="UniPathway" id="UPA00219"/>
<evidence type="ECO:0000256" key="9">
    <source>
        <dbReference type="ARBA" id="ARBA00022645"/>
    </source>
</evidence>
<dbReference type="PANTHER" id="PTHR32282:SF33">
    <property type="entry name" value="PEPTIDOGLYCAN GLYCOSYLTRANSFERASE"/>
    <property type="match status" value="1"/>
</dbReference>
<dbReference type="EC" id="3.4.16.4" evidence="6"/>
<keyword evidence="21" id="KW-0511">Multifunctional enzyme</keyword>
<dbReference type="GO" id="GO:0008955">
    <property type="term" value="F:peptidoglycan glycosyltransferase activity"/>
    <property type="evidence" value="ECO:0007669"/>
    <property type="project" value="UniProtKB-EC"/>
</dbReference>
<proteinExistence type="inferred from homology"/>
<keyword evidence="14" id="KW-0378">Hydrolase</keyword>
<dbReference type="InterPro" id="IPR001460">
    <property type="entry name" value="PCN-bd_Tpept"/>
</dbReference>
<dbReference type="GO" id="GO:0046677">
    <property type="term" value="P:response to antibiotic"/>
    <property type="evidence" value="ECO:0007669"/>
    <property type="project" value="UniProtKB-KW"/>
</dbReference>
<evidence type="ECO:0000313" key="32">
    <source>
        <dbReference type="Proteomes" id="UP000461585"/>
    </source>
</evidence>
<feature type="compositionally biased region" description="Basic residues" evidence="27">
    <location>
        <begin position="33"/>
        <end position="42"/>
    </location>
</feature>
<evidence type="ECO:0000256" key="19">
    <source>
        <dbReference type="ARBA" id="ARBA00023136"/>
    </source>
</evidence>
<feature type="compositionally biased region" description="Basic and acidic residues" evidence="27">
    <location>
        <begin position="13"/>
        <end position="32"/>
    </location>
</feature>
<reference evidence="31 32" key="1">
    <citation type="submission" date="2020-01" db="EMBL/GenBank/DDBJ databases">
        <title>Anaeroalcalibacter tamaniensis gen. nov., sp. nov., moderately halophilic strictly anaerobic fermenter bacterium from mud volcano of Taman peninsula.</title>
        <authorList>
            <person name="Frolova A."/>
            <person name="Merkel A.Y."/>
            <person name="Slobodkin A.I."/>
        </authorList>
    </citation>
    <scope>NUCLEOTIDE SEQUENCE [LARGE SCALE GENOMIC DNA]</scope>
    <source>
        <strain evidence="31 32">F-3ap</strain>
    </source>
</reference>
<evidence type="ECO:0000256" key="28">
    <source>
        <dbReference type="SAM" id="Phobius"/>
    </source>
</evidence>
<keyword evidence="11" id="KW-0328">Glycosyltransferase</keyword>
<protein>
    <recommendedName>
        <fullName evidence="7">Penicillin-binding protein 1A</fullName>
        <ecNumber evidence="24">2.4.99.28</ecNumber>
        <ecNumber evidence="6">3.4.16.4</ecNumber>
    </recommendedName>
</protein>
<keyword evidence="18 28" id="KW-1133">Transmembrane helix</keyword>
<evidence type="ECO:0000256" key="20">
    <source>
        <dbReference type="ARBA" id="ARBA00023251"/>
    </source>
</evidence>
<evidence type="ECO:0000256" key="3">
    <source>
        <dbReference type="ARBA" id="ARBA00004752"/>
    </source>
</evidence>
<evidence type="ECO:0000256" key="5">
    <source>
        <dbReference type="ARBA" id="ARBA00007739"/>
    </source>
</evidence>
<evidence type="ECO:0000256" key="15">
    <source>
        <dbReference type="ARBA" id="ARBA00022960"/>
    </source>
</evidence>
<evidence type="ECO:0000256" key="8">
    <source>
        <dbReference type="ARBA" id="ARBA00022475"/>
    </source>
</evidence>
<comment type="pathway">
    <text evidence="3">Cell wall biogenesis; peptidoglycan biosynthesis.</text>
</comment>
<dbReference type="Gene3D" id="1.10.3810.10">
    <property type="entry name" value="Biosynthetic peptidoglycan transglycosylase-like"/>
    <property type="match status" value="1"/>
</dbReference>
<evidence type="ECO:0000256" key="16">
    <source>
        <dbReference type="ARBA" id="ARBA00022968"/>
    </source>
</evidence>
<feature type="domain" description="Glycosyl transferase family 51" evidence="30">
    <location>
        <begin position="100"/>
        <end position="277"/>
    </location>
</feature>
<comment type="caution">
    <text evidence="31">The sequence shown here is derived from an EMBL/GenBank/DDBJ whole genome shotgun (WGS) entry which is preliminary data.</text>
</comment>
<evidence type="ECO:0000256" key="24">
    <source>
        <dbReference type="ARBA" id="ARBA00044770"/>
    </source>
</evidence>
<keyword evidence="10" id="KW-0645">Protease</keyword>
<dbReference type="PANTHER" id="PTHR32282">
    <property type="entry name" value="BINDING PROTEIN TRANSPEPTIDASE, PUTATIVE-RELATED"/>
    <property type="match status" value="1"/>
</dbReference>
<evidence type="ECO:0000256" key="10">
    <source>
        <dbReference type="ARBA" id="ARBA00022670"/>
    </source>
</evidence>
<evidence type="ECO:0000256" key="12">
    <source>
        <dbReference type="ARBA" id="ARBA00022679"/>
    </source>
</evidence>
<dbReference type="NCBIfam" id="TIGR02074">
    <property type="entry name" value="PBP_1a_fam"/>
    <property type="match status" value="1"/>
</dbReference>
<comment type="catalytic activity">
    <reaction evidence="23">
        <text>Preferential cleavage: (Ac)2-L-Lys-D-Ala-|-D-Ala. Also transpeptidation of peptidyl-alanyl moieties that are N-acyl substituents of D-alanine.</text>
        <dbReference type="EC" id="3.4.16.4"/>
    </reaction>
</comment>
<keyword evidence="20" id="KW-0046">Antibiotic resistance</keyword>
<keyword evidence="22" id="KW-0961">Cell wall biogenesis/degradation</keyword>
<evidence type="ECO:0000256" key="7">
    <source>
        <dbReference type="ARBA" id="ARBA00018638"/>
    </source>
</evidence>
<dbReference type="Pfam" id="PF00912">
    <property type="entry name" value="Transgly"/>
    <property type="match status" value="1"/>
</dbReference>
<keyword evidence="15" id="KW-0133">Cell shape</keyword>
<dbReference type="RefSeq" id="WP_162370126.1">
    <property type="nucleotide sequence ID" value="NZ_JAAEEH010000014.1"/>
</dbReference>
<keyword evidence="19 28" id="KW-0472">Membrane</keyword>
<evidence type="ECO:0000256" key="22">
    <source>
        <dbReference type="ARBA" id="ARBA00023316"/>
    </source>
</evidence>
<feature type="compositionally biased region" description="Basic and acidic residues" evidence="27">
    <location>
        <begin position="877"/>
        <end position="901"/>
    </location>
</feature>
<feature type="transmembrane region" description="Helical" evidence="28">
    <location>
        <begin position="51"/>
        <end position="71"/>
    </location>
</feature>
<evidence type="ECO:0000256" key="4">
    <source>
        <dbReference type="ARBA" id="ARBA00007090"/>
    </source>
</evidence>
<evidence type="ECO:0000256" key="23">
    <source>
        <dbReference type="ARBA" id="ARBA00034000"/>
    </source>
</evidence>
<dbReference type="EMBL" id="JAAEEH010000014">
    <property type="protein sequence ID" value="NDL67400.1"/>
    <property type="molecule type" value="Genomic_DNA"/>
</dbReference>
<evidence type="ECO:0000256" key="18">
    <source>
        <dbReference type="ARBA" id="ARBA00022989"/>
    </source>
</evidence>
<dbReference type="GO" id="GO:0009252">
    <property type="term" value="P:peptidoglycan biosynthetic process"/>
    <property type="evidence" value="ECO:0007669"/>
    <property type="project" value="UniProtKB-UniPathway"/>
</dbReference>
<comment type="similarity">
    <text evidence="5">In the N-terminal section; belongs to the glycosyltransferase 51 family.</text>
</comment>
<evidence type="ECO:0000256" key="6">
    <source>
        <dbReference type="ARBA" id="ARBA00012448"/>
    </source>
</evidence>
<comment type="similarity">
    <text evidence="4">In the C-terminal section; belongs to the transpeptidase family.</text>
</comment>
<evidence type="ECO:0000256" key="14">
    <source>
        <dbReference type="ARBA" id="ARBA00022801"/>
    </source>
</evidence>
<accession>A0A7X5HVH1</accession>
<evidence type="ECO:0000256" key="25">
    <source>
        <dbReference type="ARBA" id="ARBA00049902"/>
    </source>
</evidence>
<comment type="subcellular location">
    <subcellularLocation>
        <location evidence="2">Cell membrane</location>
        <topology evidence="2">Single-pass type II membrane protein</topology>
    </subcellularLocation>
</comment>
<comment type="pathway">
    <text evidence="26">Glycan biosynthesis.</text>
</comment>
<evidence type="ECO:0000313" key="31">
    <source>
        <dbReference type="EMBL" id="NDL67400.1"/>
    </source>
</evidence>
<dbReference type="FunFam" id="1.10.3810.10:FF:000001">
    <property type="entry name" value="Penicillin-binding protein 1A"/>
    <property type="match status" value="1"/>
</dbReference>
<dbReference type="SUPFAM" id="SSF56601">
    <property type="entry name" value="beta-lactamase/transpeptidase-like"/>
    <property type="match status" value="1"/>
</dbReference>
<keyword evidence="32" id="KW-1185">Reference proteome</keyword>
<dbReference type="Gene3D" id="3.40.710.10">
    <property type="entry name" value="DD-peptidase/beta-lactamase superfamily"/>
    <property type="match status" value="2"/>
</dbReference>
<feature type="domain" description="Penicillin-binding protein transpeptidase" evidence="29">
    <location>
        <begin position="443"/>
        <end position="722"/>
    </location>
</feature>
<keyword evidence="13 28" id="KW-0812">Transmembrane</keyword>
<dbReference type="InterPro" id="IPR012338">
    <property type="entry name" value="Beta-lactam/transpept-like"/>
</dbReference>
<evidence type="ECO:0000256" key="21">
    <source>
        <dbReference type="ARBA" id="ARBA00023268"/>
    </source>
</evidence>
<evidence type="ECO:0000259" key="30">
    <source>
        <dbReference type="Pfam" id="PF00912"/>
    </source>
</evidence>
<evidence type="ECO:0000256" key="1">
    <source>
        <dbReference type="ARBA" id="ARBA00002624"/>
    </source>
</evidence>
<dbReference type="InterPro" id="IPR036950">
    <property type="entry name" value="PBP_transglycosylase"/>
</dbReference>
<name>A0A7X5HVH1_9FIRM</name>
<comment type="catalytic activity">
    <reaction evidence="25">
        <text>[GlcNAc-(1-&gt;4)-Mur2Ac(oyl-L-Ala-gamma-D-Glu-L-Lys-D-Ala-D-Ala)](n)-di-trans,octa-cis-undecaprenyl diphosphate + beta-D-GlcNAc-(1-&gt;4)-Mur2Ac(oyl-L-Ala-gamma-D-Glu-L-Lys-D-Ala-D-Ala)-di-trans,octa-cis-undecaprenyl diphosphate = [GlcNAc-(1-&gt;4)-Mur2Ac(oyl-L-Ala-gamma-D-Glu-L-Lys-D-Ala-D-Ala)](n+1)-di-trans,octa-cis-undecaprenyl diphosphate + di-trans,octa-cis-undecaprenyl diphosphate + H(+)</text>
        <dbReference type="Rhea" id="RHEA:23708"/>
        <dbReference type="Rhea" id="RHEA-COMP:9602"/>
        <dbReference type="Rhea" id="RHEA-COMP:9603"/>
        <dbReference type="ChEBI" id="CHEBI:15378"/>
        <dbReference type="ChEBI" id="CHEBI:58405"/>
        <dbReference type="ChEBI" id="CHEBI:60033"/>
        <dbReference type="ChEBI" id="CHEBI:78435"/>
        <dbReference type="EC" id="2.4.99.28"/>
    </reaction>
</comment>
<gene>
    <name evidence="31" type="ORF">GXN74_06555</name>
</gene>
<keyword evidence="8" id="KW-1003">Cell membrane</keyword>
<keyword evidence="9" id="KW-0121">Carboxypeptidase</keyword>
<keyword evidence="17" id="KW-0573">Peptidoglycan synthesis</keyword>
<dbReference type="InterPro" id="IPR001264">
    <property type="entry name" value="Glyco_trans_51"/>
</dbReference>
<evidence type="ECO:0000256" key="2">
    <source>
        <dbReference type="ARBA" id="ARBA00004401"/>
    </source>
</evidence>
<sequence length="901" mass="100563">MSERPSAGGNRPVEQKNRTTSDKAGKGGDTARTRHQKKKENKKKWGKAFKVLFWTLLATGILLVAGAAWFVKGIIDDAPAITFLDVQPEGYTTILYDQEGNEIQQLHGEDANRIYVELDQIPVHVQDAFIAIEDERFWSHNGVDVRGIFRAVVRNIQANNLTASGASTLTQQLIKNNVLDSEKRWERKIQEQYLAIQLERQISKELILEYYLNTIHLGKGNNGVQAAANAYFNKEIWELTVAEGAVLAAITQRPAALEPVANPEANRTRQQAVLAKMLELGFIDQATHDQALSEDVHKNIQYVREQIAESSDYSYFVDATIQQLSKDLQEAKGFTETQAFNMIYRGGLRVHITQDLKMQEAMDGILNDDANYPPENEDYAIKVMFSLSVEGKDGTEHKYKEGEFKTREKAESFVEELKAEWTADGGKILAEKVLYVPQPQAAMAVLDYRTGHVKAISGGRGVKVGNQTFNRATQAKRQPGSTFKTLAAYVPAIDARGYTLATVMDDVPFTYQGYSPKNWYSTFKGISTVREGLEQSMNILAVKAMVDVTPDLAFQYLEDMGFSTLVDRKTIDGKVYTDKTMALPLGGLTEGVTVLELTVAYGSIANQGVYVEPILYTKVLNHDGSILLDNQPETRTVMKDSTAFLVTNALQTAVEVGTGREVIFKNTKMPVAGKTGTTTDNIDLIFAGYTPYYAAAIWMGYDQPKRMAYQRGYHKFIWRDVMDKIHEGLPYKEFTMPGSVVQARICTESGLLAVEGLCDADPRGSTVRYEYFAQGTVPTQTCDVHIAVPLCALSNLLATEYCPEEVVGSKVFIQRPARLLSDKWSTEYSGNIADWIYQLPANLEGEYCNIHGPQSREPFEEESREGENGEGTGIVIGREKPGRGRQNETEETDETHRNEEN</sequence>
<evidence type="ECO:0000256" key="27">
    <source>
        <dbReference type="SAM" id="MobiDB-lite"/>
    </source>
</evidence>
<dbReference type="SUPFAM" id="SSF53955">
    <property type="entry name" value="Lysozyme-like"/>
    <property type="match status" value="1"/>
</dbReference>
<evidence type="ECO:0000256" key="17">
    <source>
        <dbReference type="ARBA" id="ARBA00022984"/>
    </source>
</evidence>
<dbReference type="Proteomes" id="UP000461585">
    <property type="component" value="Unassembled WGS sequence"/>
</dbReference>
<dbReference type="GO" id="GO:0008658">
    <property type="term" value="F:penicillin binding"/>
    <property type="evidence" value="ECO:0007669"/>
    <property type="project" value="InterPro"/>
</dbReference>
<organism evidence="31 32">
    <name type="scientific">Anaerotalea alkaliphila</name>
    <dbReference type="NCBI Taxonomy" id="2662126"/>
    <lineage>
        <taxon>Bacteria</taxon>
        <taxon>Bacillati</taxon>
        <taxon>Bacillota</taxon>
        <taxon>Clostridia</taxon>
        <taxon>Eubacteriales</taxon>
        <taxon>Anaerotalea</taxon>
    </lineage>
</organism>
<dbReference type="GO" id="GO:0008360">
    <property type="term" value="P:regulation of cell shape"/>
    <property type="evidence" value="ECO:0007669"/>
    <property type="project" value="UniProtKB-KW"/>
</dbReference>
<dbReference type="EC" id="2.4.99.28" evidence="24"/>
<comment type="function">
    <text evidence="1">Cell wall formation. Synthesis of cross-linked peptidoglycan from the lipid intermediates. The enzyme has a penicillin-insensitive transglycosylase N-terminal domain (formation of linear glycan strands) and a penicillin-sensitive transpeptidase C-terminal domain (cross-linking of the peptide subunits).</text>
</comment>
<evidence type="ECO:0000256" key="26">
    <source>
        <dbReference type="ARBA" id="ARBA00060592"/>
    </source>
</evidence>
<keyword evidence="16" id="KW-0735">Signal-anchor</keyword>
<keyword evidence="12" id="KW-0808">Transferase</keyword>
<dbReference type="GO" id="GO:0006508">
    <property type="term" value="P:proteolysis"/>
    <property type="evidence" value="ECO:0007669"/>
    <property type="project" value="UniProtKB-KW"/>
</dbReference>
<dbReference type="InterPro" id="IPR050396">
    <property type="entry name" value="Glycosyltr_51/Transpeptidase"/>
</dbReference>
<dbReference type="GO" id="GO:0005886">
    <property type="term" value="C:plasma membrane"/>
    <property type="evidence" value="ECO:0007669"/>
    <property type="project" value="UniProtKB-SubCell"/>
</dbReference>
<dbReference type="Pfam" id="PF00905">
    <property type="entry name" value="Transpeptidase"/>
    <property type="match status" value="1"/>
</dbReference>
<dbReference type="AlphaFoldDB" id="A0A7X5HVH1"/>
<dbReference type="GO" id="GO:0071555">
    <property type="term" value="P:cell wall organization"/>
    <property type="evidence" value="ECO:0007669"/>
    <property type="project" value="UniProtKB-KW"/>
</dbReference>
<evidence type="ECO:0000256" key="11">
    <source>
        <dbReference type="ARBA" id="ARBA00022676"/>
    </source>
</evidence>
<evidence type="ECO:0000256" key="13">
    <source>
        <dbReference type="ARBA" id="ARBA00022692"/>
    </source>
</evidence>
<dbReference type="InterPro" id="IPR023346">
    <property type="entry name" value="Lysozyme-like_dom_sf"/>
</dbReference>
<feature type="region of interest" description="Disordered" evidence="27">
    <location>
        <begin position="1"/>
        <end position="42"/>
    </location>
</feature>
<feature type="region of interest" description="Disordered" evidence="27">
    <location>
        <begin position="852"/>
        <end position="901"/>
    </location>
</feature>
<evidence type="ECO:0000259" key="29">
    <source>
        <dbReference type="Pfam" id="PF00905"/>
    </source>
</evidence>